<evidence type="ECO:0000256" key="7">
    <source>
        <dbReference type="ARBA" id="ARBA00024867"/>
    </source>
</evidence>
<reference evidence="12 13" key="1">
    <citation type="submission" date="2016-11" db="EMBL/GenBank/DDBJ databases">
        <authorList>
            <person name="Jaros S."/>
            <person name="Januszkiewicz K."/>
            <person name="Wedrychowicz H."/>
        </authorList>
    </citation>
    <scope>NUCLEOTIDE SEQUENCE [LARGE SCALE GENOMIC DNA]</scope>
    <source>
        <strain evidence="12 13">DSM 8605</strain>
    </source>
</reference>
<dbReference type="FunFam" id="3.40.50.2300:FF:000001">
    <property type="entry name" value="DNA-binding response regulator PhoB"/>
    <property type="match status" value="1"/>
</dbReference>
<proteinExistence type="predicted"/>
<dbReference type="FunFam" id="1.10.10.10:FF:000018">
    <property type="entry name" value="DNA-binding response regulator ResD"/>
    <property type="match status" value="1"/>
</dbReference>
<dbReference type="CDD" id="cd00383">
    <property type="entry name" value="trans_reg_C"/>
    <property type="match status" value="1"/>
</dbReference>
<accession>A0A1M5X0E6</accession>
<dbReference type="InterPro" id="IPR016032">
    <property type="entry name" value="Sig_transdc_resp-reg_C-effctor"/>
</dbReference>
<dbReference type="PANTHER" id="PTHR48111:SF73">
    <property type="entry name" value="ALKALINE PHOSPHATASE SYNTHESIS TRANSCRIPTIONAL REGULATORY PROTEIN PHOP"/>
    <property type="match status" value="1"/>
</dbReference>
<evidence type="ECO:0000259" key="10">
    <source>
        <dbReference type="PROSITE" id="PS50110"/>
    </source>
</evidence>
<keyword evidence="5 9" id="KW-0238">DNA-binding</keyword>
<dbReference type="SMART" id="SM00448">
    <property type="entry name" value="REC"/>
    <property type="match status" value="1"/>
</dbReference>
<dbReference type="GO" id="GO:0006355">
    <property type="term" value="P:regulation of DNA-templated transcription"/>
    <property type="evidence" value="ECO:0007669"/>
    <property type="project" value="InterPro"/>
</dbReference>
<evidence type="ECO:0000313" key="12">
    <source>
        <dbReference type="EMBL" id="SHH93339.1"/>
    </source>
</evidence>
<dbReference type="GO" id="GO:0000156">
    <property type="term" value="F:phosphorelay response regulator activity"/>
    <property type="evidence" value="ECO:0007669"/>
    <property type="project" value="TreeGrafter"/>
</dbReference>
<dbReference type="EMBL" id="FQXM01000022">
    <property type="protein sequence ID" value="SHH93339.1"/>
    <property type="molecule type" value="Genomic_DNA"/>
</dbReference>
<keyword evidence="3" id="KW-0902">Two-component regulatory system</keyword>
<dbReference type="Gene3D" id="3.40.50.2300">
    <property type="match status" value="1"/>
</dbReference>
<keyword evidence="4" id="KW-0805">Transcription regulation</keyword>
<comment type="function">
    <text evidence="7">May play the central regulatory role in sporulation. It may be an element of the effector pathway responsible for the activation of sporulation genes in response to nutritional stress. Spo0A may act in concert with spo0H (a sigma factor) to control the expression of some genes that are critical to the sporulation process.</text>
</comment>
<evidence type="ECO:0000256" key="1">
    <source>
        <dbReference type="ARBA" id="ARBA00018672"/>
    </source>
</evidence>
<feature type="DNA-binding region" description="OmpR/PhoB-type" evidence="9">
    <location>
        <begin position="129"/>
        <end position="230"/>
    </location>
</feature>
<feature type="modified residue" description="4-aspartylphosphate" evidence="8">
    <location>
        <position position="54"/>
    </location>
</feature>
<keyword evidence="6" id="KW-0804">Transcription</keyword>
<keyword evidence="2 8" id="KW-0597">Phosphoprotein</keyword>
<dbReference type="OrthoDB" id="9802426at2"/>
<dbReference type="CDD" id="cd17574">
    <property type="entry name" value="REC_OmpR"/>
    <property type="match status" value="1"/>
</dbReference>
<dbReference type="Pfam" id="PF00486">
    <property type="entry name" value="Trans_reg_C"/>
    <property type="match status" value="1"/>
</dbReference>
<dbReference type="PROSITE" id="PS50110">
    <property type="entry name" value="RESPONSE_REGULATORY"/>
    <property type="match status" value="1"/>
</dbReference>
<gene>
    <name evidence="12" type="ORF">SAMN02745207_03253</name>
</gene>
<keyword evidence="13" id="KW-1185">Reference proteome</keyword>
<evidence type="ECO:0000313" key="13">
    <source>
        <dbReference type="Proteomes" id="UP000184447"/>
    </source>
</evidence>
<evidence type="ECO:0000256" key="9">
    <source>
        <dbReference type="PROSITE-ProRule" id="PRU01091"/>
    </source>
</evidence>
<sequence>MDNKYILIVEDEINIVEIIKVYLEKEGYSIYHIPDGREILNKVEQLKPNLILLDLMLPQISGEEICKTIRSKYNTPIIMITAKTEEESIINGLNIGADDYIIKPFSPRQLVARVNAIFRRVGEDKENKSNVLSFNNGELEIDTLRYEVKKNKEVINLTSTEYKIFTLLATNPNKAFTREEIVCLSFNECYEGFDRSIDSHIKNIRKKIENDQKNPCYIKTVHGIGYKFGGEKN</sequence>
<organism evidence="12 13">
    <name type="scientific">Clostridium grantii DSM 8605</name>
    <dbReference type="NCBI Taxonomy" id="1121316"/>
    <lineage>
        <taxon>Bacteria</taxon>
        <taxon>Bacillati</taxon>
        <taxon>Bacillota</taxon>
        <taxon>Clostridia</taxon>
        <taxon>Eubacteriales</taxon>
        <taxon>Clostridiaceae</taxon>
        <taxon>Clostridium</taxon>
    </lineage>
</organism>
<dbReference type="SUPFAM" id="SSF52172">
    <property type="entry name" value="CheY-like"/>
    <property type="match status" value="1"/>
</dbReference>
<evidence type="ECO:0000259" key="11">
    <source>
        <dbReference type="PROSITE" id="PS51755"/>
    </source>
</evidence>
<dbReference type="InterPro" id="IPR039420">
    <property type="entry name" value="WalR-like"/>
</dbReference>
<dbReference type="PANTHER" id="PTHR48111">
    <property type="entry name" value="REGULATOR OF RPOS"/>
    <property type="match status" value="1"/>
</dbReference>
<dbReference type="GO" id="GO:0032993">
    <property type="term" value="C:protein-DNA complex"/>
    <property type="evidence" value="ECO:0007669"/>
    <property type="project" value="TreeGrafter"/>
</dbReference>
<dbReference type="AlphaFoldDB" id="A0A1M5X0E6"/>
<evidence type="ECO:0000256" key="2">
    <source>
        <dbReference type="ARBA" id="ARBA00022553"/>
    </source>
</evidence>
<dbReference type="GO" id="GO:0000976">
    <property type="term" value="F:transcription cis-regulatory region binding"/>
    <property type="evidence" value="ECO:0007669"/>
    <property type="project" value="TreeGrafter"/>
</dbReference>
<dbReference type="Proteomes" id="UP000184447">
    <property type="component" value="Unassembled WGS sequence"/>
</dbReference>
<dbReference type="GO" id="GO:0005829">
    <property type="term" value="C:cytosol"/>
    <property type="evidence" value="ECO:0007669"/>
    <property type="project" value="TreeGrafter"/>
</dbReference>
<dbReference type="Pfam" id="PF00072">
    <property type="entry name" value="Response_reg"/>
    <property type="match status" value="1"/>
</dbReference>
<evidence type="ECO:0000256" key="5">
    <source>
        <dbReference type="ARBA" id="ARBA00023125"/>
    </source>
</evidence>
<dbReference type="Gene3D" id="1.10.10.10">
    <property type="entry name" value="Winged helix-like DNA-binding domain superfamily/Winged helix DNA-binding domain"/>
    <property type="match status" value="1"/>
</dbReference>
<dbReference type="Gene3D" id="6.10.250.690">
    <property type="match status" value="1"/>
</dbReference>
<dbReference type="SMART" id="SM00862">
    <property type="entry name" value="Trans_reg_C"/>
    <property type="match status" value="1"/>
</dbReference>
<evidence type="ECO:0000256" key="3">
    <source>
        <dbReference type="ARBA" id="ARBA00023012"/>
    </source>
</evidence>
<dbReference type="STRING" id="1121316.SAMN02745207_03253"/>
<dbReference type="InterPro" id="IPR001867">
    <property type="entry name" value="OmpR/PhoB-type_DNA-bd"/>
</dbReference>
<feature type="domain" description="OmpR/PhoB-type" evidence="11">
    <location>
        <begin position="129"/>
        <end position="230"/>
    </location>
</feature>
<dbReference type="PROSITE" id="PS51755">
    <property type="entry name" value="OMPR_PHOB"/>
    <property type="match status" value="1"/>
</dbReference>
<dbReference type="InterPro" id="IPR011006">
    <property type="entry name" value="CheY-like_superfamily"/>
</dbReference>
<dbReference type="InterPro" id="IPR036388">
    <property type="entry name" value="WH-like_DNA-bd_sf"/>
</dbReference>
<evidence type="ECO:0000256" key="8">
    <source>
        <dbReference type="PROSITE-ProRule" id="PRU00169"/>
    </source>
</evidence>
<evidence type="ECO:0000256" key="6">
    <source>
        <dbReference type="ARBA" id="ARBA00023163"/>
    </source>
</evidence>
<feature type="domain" description="Response regulatory" evidence="10">
    <location>
        <begin position="5"/>
        <end position="118"/>
    </location>
</feature>
<name>A0A1M5X0E6_9CLOT</name>
<dbReference type="InterPro" id="IPR001789">
    <property type="entry name" value="Sig_transdc_resp-reg_receiver"/>
</dbReference>
<dbReference type="SUPFAM" id="SSF46894">
    <property type="entry name" value="C-terminal effector domain of the bipartite response regulators"/>
    <property type="match status" value="1"/>
</dbReference>
<protein>
    <recommendedName>
        <fullName evidence="1">Stage 0 sporulation protein A homolog</fullName>
    </recommendedName>
</protein>
<evidence type="ECO:0000256" key="4">
    <source>
        <dbReference type="ARBA" id="ARBA00023015"/>
    </source>
</evidence>